<dbReference type="AlphaFoldDB" id="W7K488"/>
<gene>
    <name evidence="2" type="ORF">C923_00558</name>
</gene>
<proteinExistence type="predicted"/>
<evidence type="ECO:0000256" key="1">
    <source>
        <dbReference type="SAM" id="Phobius"/>
    </source>
</evidence>
<keyword evidence="1" id="KW-0812">Transmembrane</keyword>
<keyword evidence="1" id="KW-1133">Transmembrane helix</keyword>
<protein>
    <submittedName>
        <fullName evidence="2">Uncharacterized protein</fullName>
    </submittedName>
</protein>
<keyword evidence="1" id="KW-0472">Membrane</keyword>
<accession>W7K488</accession>
<evidence type="ECO:0000313" key="3">
    <source>
        <dbReference type="Proteomes" id="UP000030697"/>
    </source>
</evidence>
<dbReference type="OrthoDB" id="385235at2759"/>
<evidence type="ECO:0000313" key="2">
    <source>
        <dbReference type="EMBL" id="EWC78791.1"/>
    </source>
</evidence>
<feature type="transmembrane region" description="Helical" evidence="1">
    <location>
        <begin position="600"/>
        <end position="620"/>
    </location>
</feature>
<sequence length="773" mass="92917">MLKHIYLRIVNVQKNLNKKINEYNVNNNINEESIKINKIPMLNGKKNLLLNRKETIYNKKYNNMNNKNNMNNVNNMNNMNNTNNTNNTNNMYNMYNIEREHMTERRENIVKNNYTNENFIVKNFFVDISQNKMTKEEGQNGYDIMKKLNKCNINDRSYNINKSTHNNNNIHICNNSCDISIQNRYNQTVDHINRHKIPNNLHFILHYSSYQIIKSLNAPYNYINNKDYFMSLSLICNQLAINKYENKNYWYTLSIKLTSILKEKNVHENFHIRWLALILNSYAKINFVNVKFLKGCSEFIRNYYIRTNENRKDYIIHSFDISQIVNSYTRLNYMDDKLFSYLKKYIDQQIDDMSFQSISNICNAYSKLLNIENYEDLFFKLRVRIRDNIHEFKPQEVANILNSYSKLYNINGIFKDVIHMNDNVHMNDIIHMNDVIHMNDIIHMNDNTSCNYLKRKKRTFPFFDIFNKAISYILCNYFKFMPIEITMIINSYSKCNIYNNNLFSYLYSYIKKNINNFQPPELCILCNAYANFNKRENKIFDMIRNVLMEKNNINKLEDGNVAMLLHAYGKLLIKDEEFILYLLINKKHVIQYLDSRNLTLFYVSLIKLNIHIPIYIYNIFKYYIKKKLSTFTDLGLTSILYSSSTMYPPYYFDIHFISRILFLLNKRKANSKSFCHQIHVSLFVIHSLYNFDTFSLPFLSCIYQLLNVVYDHINKQNYYDIHKSNIQKRIYPFLPKYNIQIQSEVNIGPFIVDFLLLNKNHHAQYMHTHKSFK</sequence>
<name>W7K488_PLAFA</name>
<dbReference type="EMBL" id="KE124406">
    <property type="protein sequence ID" value="EWC78791.1"/>
    <property type="molecule type" value="Genomic_DNA"/>
</dbReference>
<organism evidence="2 3">
    <name type="scientific">Plasmodium falciparum UGT5.1</name>
    <dbReference type="NCBI Taxonomy" id="1237627"/>
    <lineage>
        <taxon>Eukaryota</taxon>
        <taxon>Sar</taxon>
        <taxon>Alveolata</taxon>
        <taxon>Apicomplexa</taxon>
        <taxon>Aconoidasida</taxon>
        <taxon>Haemosporida</taxon>
        <taxon>Plasmodiidae</taxon>
        <taxon>Plasmodium</taxon>
        <taxon>Plasmodium (Laverania)</taxon>
    </lineage>
</organism>
<dbReference type="Proteomes" id="UP000030697">
    <property type="component" value="Unassembled WGS sequence"/>
</dbReference>
<reference evidence="2 3" key="1">
    <citation type="submission" date="2013-02" db="EMBL/GenBank/DDBJ databases">
        <title>The Genome Sequence of Plasmodium falciparum UGT5.1.</title>
        <authorList>
            <consortium name="The Broad Institute Genome Sequencing Platform"/>
            <consortium name="The Broad Institute Genome Sequencing Center for Infectious Disease"/>
            <person name="Neafsey D."/>
            <person name="Cheeseman I."/>
            <person name="Volkman S."/>
            <person name="Adams J."/>
            <person name="Walker B."/>
            <person name="Young S.K."/>
            <person name="Zeng Q."/>
            <person name="Gargeya S."/>
            <person name="Fitzgerald M."/>
            <person name="Haas B."/>
            <person name="Abouelleil A."/>
            <person name="Alvarado L."/>
            <person name="Arachchi H.M."/>
            <person name="Berlin A.M."/>
            <person name="Chapman S.B."/>
            <person name="Dewar J."/>
            <person name="Goldberg J."/>
            <person name="Griggs A."/>
            <person name="Gujja S."/>
            <person name="Hansen M."/>
            <person name="Howarth C."/>
            <person name="Imamovic A."/>
            <person name="Larimer J."/>
            <person name="McCowan C."/>
            <person name="Murphy C."/>
            <person name="Neiman D."/>
            <person name="Pearson M."/>
            <person name="Priest M."/>
            <person name="Roberts A."/>
            <person name="Saif S."/>
            <person name="Shea T."/>
            <person name="Sisk P."/>
            <person name="Sykes S."/>
            <person name="Wortman J."/>
            <person name="Nusbaum C."/>
            <person name="Birren B."/>
        </authorList>
    </citation>
    <scope>NUCLEOTIDE SEQUENCE [LARGE SCALE GENOMIC DNA]</scope>
    <source>
        <strain evidence="2 3">UGT5.1</strain>
    </source>
</reference>